<name>A0A6G8F288_9PROT</name>
<accession>A0A6G8F288</accession>
<organism evidence="1">
    <name type="scientific">uncultured Alphaproteobacteria bacterium</name>
    <dbReference type="NCBI Taxonomy" id="91750"/>
    <lineage>
        <taxon>Bacteria</taxon>
        <taxon>Pseudomonadati</taxon>
        <taxon>Pseudomonadota</taxon>
        <taxon>Alphaproteobacteria</taxon>
        <taxon>environmental samples</taxon>
    </lineage>
</organism>
<dbReference type="AlphaFoldDB" id="A0A6G8F288"/>
<dbReference type="EMBL" id="MN990730">
    <property type="protein sequence ID" value="QIM10394.1"/>
    <property type="molecule type" value="Genomic_DNA"/>
</dbReference>
<gene>
    <name evidence="1" type="ORF">PlAlph_2860</name>
</gene>
<sequence length="177" mass="20039">MPNFILNIRSAEDELFLSDSFLQCYLLNSEIEQNALKCLCEKLLNAGKIVLLFGARALDLCAPLKADGVLLDLSASENIKRDMASARSLIKGGILGVVSRNRRHEAMIASENEPDFIVFKIWKDGSAQTLELSKWYNEFFLLQQAVMPQDDRADFEQYPSDMVILTPQDYKIFVAKK</sequence>
<evidence type="ECO:0000313" key="1">
    <source>
        <dbReference type="EMBL" id="QIM10394.1"/>
    </source>
</evidence>
<reference evidence="1" key="1">
    <citation type="journal article" date="2020" name="J. ISSAAS">
        <title>Lactobacilli and other gastrointestinal microbiota of Peromyscus leucopus, reservoir host for agents of Lyme disease and other zoonoses in North America.</title>
        <authorList>
            <person name="Milovic A."/>
            <person name="Bassam K."/>
            <person name="Shao H."/>
            <person name="Chatzistamou I."/>
            <person name="Tufts D.M."/>
            <person name="Diuk-Wasser M."/>
            <person name="Barbour A.G."/>
        </authorList>
    </citation>
    <scope>NUCLEOTIDE SEQUENCE</scope>
    <source>
        <strain evidence="1">LL90</strain>
    </source>
</reference>
<proteinExistence type="predicted"/>
<protein>
    <submittedName>
        <fullName evidence="1">Uncharacterized protein</fullName>
    </submittedName>
</protein>